<dbReference type="AlphaFoldDB" id="A0A5E7C375"/>
<dbReference type="Proteomes" id="UP000325375">
    <property type="component" value="Unassembled WGS sequence"/>
</dbReference>
<dbReference type="RefSeq" id="WP_150602573.1">
    <property type="nucleotide sequence ID" value="NZ_CABVHX010000006.1"/>
</dbReference>
<reference evidence="1 2" key="1">
    <citation type="submission" date="2019-09" db="EMBL/GenBank/DDBJ databases">
        <authorList>
            <person name="Chandra G."/>
            <person name="Truman W A."/>
        </authorList>
    </citation>
    <scope>NUCLEOTIDE SEQUENCE [LARGE SCALE GENOMIC DNA]</scope>
    <source>
        <strain evidence="1">PS718</strain>
    </source>
</reference>
<accession>A0A5E7C375</accession>
<evidence type="ECO:0000313" key="1">
    <source>
        <dbReference type="EMBL" id="VVN90713.1"/>
    </source>
</evidence>
<evidence type="ECO:0000313" key="2">
    <source>
        <dbReference type="Proteomes" id="UP000325375"/>
    </source>
</evidence>
<protein>
    <submittedName>
        <fullName evidence="1">Uncharacterized protein</fullName>
    </submittedName>
</protein>
<sequence length="220" mass="24448">MDFNSKLNPFICAGAIVLVMADLPQANTTDSLDALLYSQTVAANKVTDFSRGEPWANANKIALRVTGALLLDNPVTSLPAPMHDSFSLLELAQEVLRSWLPVTAASVLESTWQNRLDQPFSTIAMETLQQHVVHQGRWIRFMFSLLCADQTITTVMIAFEFDEVIVGNVLQHRFNTEKVLGNLSIDGYKALVDPEDYEFSRATIISLLGDLRHEKIIALA</sequence>
<dbReference type="EMBL" id="CABVHX010000006">
    <property type="protein sequence ID" value="VVN90713.1"/>
    <property type="molecule type" value="Genomic_DNA"/>
</dbReference>
<proteinExistence type="predicted"/>
<name>A0A5E7C375_PSEFL</name>
<organism evidence="1 2">
    <name type="scientific">Pseudomonas fluorescens</name>
    <dbReference type="NCBI Taxonomy" id="294"/>
    <lineage>
        <taxon>Bacteria</taxon>
        <taxon>Pseudomonadati</taxon>
        <taxon>Pseudomonadota</taxon>
        <taxon>Gammaproteobacteria</taxon>
        <taxon>Pseudomonadales</taxon>
        <taxon>Pseudomonadaceae</taxon>
        <taxon>Pseudomonas</taxon>
    </lineage>
</organism>
<gene>
    <name evidence="1" type="ORF">PS718_01864</name>
</gene>